<keyword evidence="3" id="KW-1185">Reference proteome</keyword>
<dbReference type="AlphaFoldDB" id="A0ABD0V744"/>
<evidence type="ECO:0000313" key="2">
    <source>
        <dbReference type="EMBL" id="KAL0920630.1"/>
    </source>
</evidence>
<accession>A0ABD0V744</accession>
<feature type="region of interest" description="Disordered" evidence="1">
    <location>
        <begin position="1"/>
        <end position="23"/>
    </location>
</feature>
<protein>
    <submittedName>
        <fullName evidence="2">Uncharacterized protein</fullName>
    </submittedName>
</protein>
<feature type="compositionally biased region" description="Polar residues" evidence="1">
    <location>
        <begin position="13"/>
        <end position="23"/>
    </location>
</feature>
<organism evidence="2 3">
    <name type="scientific">Dendrobium thyrsiflorum</name>
    <name type="common">Pinecone-like raceme dendrobium</name>
    <name type="synonym">Orchid</name>
    <dbReference type="NCBI Taxonomy" id="117978"/>
    <lineage>
        <taxon>Eukaryota</taxon>
        <taxon>Viridiplantae</taxon>
        <taxon>Streptophyta</taxon>
        <taxon>Embryophyta</taxon>
        <taxon>Tracheophyta</taxon>
        <taxon>Spermatophyta</taxon>
        <taxon>Magnoliopsida</taxon>
        <taxon>Liliopsida</taxon>
        <taxon>Asparagales</taxon>
        <taxon>Orchidaceae</taxon>
        <taxon>Epidendroideae</taxon>
        <taxon>Malaxideae</taxon>
        <taxon>Dendrobiinae</taxon>
        <taxon>Dendrobium</taxon>
    </lineage>
</organism>
<evidence type="ECO:0000256" key="1">
    <source>
        <dbReference type="SAM" id="MobiDB-lite"/>
    </source>
</evidence>
<dbReference type="Proteomes" id="UP001552299">
    <property type="component" value="Unassembled WGS sequence"/>
</dbReference>
<comment type="caution">
    <text evidence="2">The sequence shown here is derived from an EMBL/GenBank/DDBJ whole genome shotgun (WGS) entry which is preliminary data.</text>
</comment>
<reference evidence="2 3" key="1">
    <citation type="journal article" date="2024" name="Plant Biotechnol. J.">
        <title>Dendrobium thyrsiflorum genome and its molecular insights into genes involved in important horticultural traits.</title>
        <authorList>
            <person name="Chen B."/>
            <person name="Wang J.Y."/>
            <person name="Zheng P.J."/>
            <person name="Li K.L."/>
            <person name="Liang Y.M."/>
            <person name="Chen X.F."/>
            <person name="Zhang C."/>
            <person name="Zhao X."/>
            <person name="He X."/>
            <person name="Zhang G.Q."/>
            <person name="Liu Z.J."/>
            <person name="Xu Q."/>
        </authorList>
    </citation>
    <scope>NUCLEOTIDE SEQUENCE [LARGE SCALE GENOMIC DNA]</scope>
    <source>
        <strain evidence="2">GZMU011</strain>
    </source>
</reference>
<sequence length="175" mass="19388">MKRTFGGEEIGESSKSFKSSDTAAGTPGICLFSSWWIKPCWRGTSGSSMEDRIRKMEESQKEILQLLRGARQPMLAEQEEVRLPQAPSLARVELNVSEIQTQRHQIQLNPSSNGSKLKTQSTFGRGLLVEKRLERVLRVSRAPTPPPVNSRALPPTTAGLPPSHQPTPELCQITT</sequence>
<evidence type="ECO:0000313" key="3">
    <source>
        <dbReference type="Proteomes" id="UP001552299"/>
    </source>
</evidence>
<gene>
    <name evidence="2" type="ORF">M5K25_009778</name>
</gene>
<name>A0ABD0V744_DENTH</name>
<dbReference type="EMBL" id="JANQDX010000008">
    <property type="protein sequence ID" value="KAL0920630.1"/>
    <property type="molecule type" value="Genomic_DNA"/>
</dbReference>
<feature type="region of interest" description="Disordered" evidence="1">
    <location>
        <begin position="141"/>
        <end position="175"/>
    </location>
</feature>
<proteinExistence type="predicted"/>